<organism evidence="1 2">
    <name type="scientific">Mycolicibacterium celeriflavum</name>
    <name type="common">Mycobacterium celeriflavum</name>
    <dbReference type="NCBI Taxonomy" id="1249101"/>
    <lineage>
        <taxon>Bacteria</taxon>
        <taxon>Bacillati</taxon>
        <taxon>Actinomycetota</taxon>
        <taxon>Actinomycetes</taxon>
        <taxon>Mycobacteriales</taxon>
        <taxon>Mycobacteriaceae</taxon>
        <taxon>Mycolicibacterium</taxon>
    </lineage>
</organism>
<proteinExistence type="predicted"/>
<dbReference type="RefSeq" id="WP_067224369.1">
    <property type="nucleotide sequence ID" value="NZ_AP022591.1"/>
</dbReference>
<evidence type="ECO:0000313" key="2">
    <source>
        <dbReference type="Proteomes" id="UP000466431"/>
    </source>
</evidence>
<accession>A0A1X0BUW8</accession>
<dbReference type="Proteomes" id="UP000466431">
    <property type="component" value="Chromosome"/>
</dbReference>
<sequence length="132" mass="13331">MIRSLMVSGLTVALSCLPITAAAGADPQTPPCTYTLSPPHVVQVSGTEMVAVTMSPAGCDGAVPYQAVACVQLQGSQGPGRCEQNNGLLPARVYLSPHQPGATYVATGRGCSTTGNPPQPVCEPVGPLTATL</sequence>
<dbReference type="AlphaFoldDB" id="A0A1X0BUW8"/>
<keyword evidence="2" id="KW-1185">Reference proteome</keyword>
<name>A0A1X0BUW8_MYCCF</name>
<dbReference type="KEGG" id="mcee:MCEL_07570"/>
<dbReference type="EMBL" id="AP022591">
    <property type="protein sequence ID" value="BBY42462.1"/>
    <property type="molecule type" value="Genomic_DNA"/>
</dbReference>
<dbReference type="STRING" id="1249101.BST21_12335"/>
<dbReference type="OrthoDB" id="4730647at2"/>
<protein>
    <submittedName>
        <fullName evidence="1">Uncharacterized protein</fullName>
    </submittedName>
</protein>
<reference evidence="1 2" key="1">
    <citation type="journal article" date="2019" name="Emerg. Microbes Infect.">
        <title>Comprehensive subspecies identification of 175 nontuberculous mycobacteria species based on 7547 genomic profiles.</title>
        <authorList>
            <person name="Matsumoto Y."/>
            <person name="Kinjo T."/>
            <person name="Motooka D."/>
            <person name="Nabeya D."/>
            <person name="Jung N."/>
            <person name="Uechi K."/>
            <person name="Horii T."/>
            <person name="Iida T."/>
            <person name="Fujita J."/>
            <person name="Nakamura S."/>
        </authorList>
    </citation>
    <scope>NUCLEOTIDE SEQUENCE [LARGE SCALE GENOMIC DNA]</scope>
    <source>
        <strain evidence="1 2">JCM 18439</strain>
    </source>
</reference>
<gene>
    <name evidence="1" type="ORF">MCEL_07570</name>
</gene>
<evidence type="ECO:0000313" key="1">
    <source>
        <dbReference type="EMBL" id="BBY42462.1"/>
    </source>
</evidence>
<dbReference type="PROSITE" id="PS51257">
    <property type="entry name" value="PROKAR_LIPOPROTEIN"/>
    <property type="match status" value="1"/>
</dbReference>